<dbReference type="CDD" id="cd11448">
    <property type="entry name" value="bHLH_AtFAMA_like"/>
    <property type="match status" value="1"/>
</dbReference>
<reference evidence="8" key="2">
    <citation type="submission" date="2020-07" db="EMBL/GenBank/DDBJ databases">
        <authorList>
            <person name="Vera ALvarez R."/>
            <person name="Arias-Moreno D.M."/>
            <person name="Jimenez-Jacinto V."/>
            <person name="Jimenez-Bremont J.F."/>
            <person name="Swaminathan K."/>
            <person name="Moose S.P."/>
            <person name="Guerrero-Gonzalez M.L."/>
            <person name="Marino-Ramirez L."/>
            <person name="Landsman D."/>
            <person name="Rodriguez-Kessler M."/>
            <person name="Delgado-Sanchez P."/>
        </authorList>
    </citation>
    <scope>NUCLEOTIDE SEQUENCE</scope>
    <source>
        <tissue evidence="8">Cladode</tissue>
    </source>
</reference>
<reference evidence="8" key="1">
    <citation type="journal article" date="2013" name="J. Plant Res.">
        <title>Effect of fungi and light on seed germination of three Opuntia species from semiarid lands of central Mexico.</title>
        <authorList>
            <person name="Delgado-Sanchez P."/>
            <person name="Jimenez-Bremont J.F."/>
            <person name="Guerrero-Gonzalez Mde L."/>
            <person name="Flores J."/>
        </authorList>
    </citation>
    <scope>NUCLEOTIDE SEQUENCE</scope>
    <source>
        <tissue evidence="8">Cladode</tissue>
    </source>
</reference>
<protein>
    <recommendedName>
        <fullName evidence="7">BHLH domain-containing protein</fullName>
    </recommendedName>
</protein>
<evidence type="ECO:0000313" key="8">
    <source>
        <dbReference type="EMBL" id="MBA4617543.1"/>
    </source>
</evidence>
<dbReference type="Gene3D" id="4.10.280.10">
    <property type="entry name" value="Helix-loop-helix DNA-binding domain"/>
    <property type="match status" value="1"/>
</dbReference>
<evidence type="ECO:0000256" key="4">
    <source>
        <dbReference type="ARBA" id="ARBA00023163"/>
    </source>
</evidence>
<evidence type="ECO:0000256" key="3">
    <source>
        <dbReference type="ARBA" id="ARBA00023125"/>
    </source>
</evidence>
<dbReference type="SUPFAM" id="SSF47459">
    <property type="entry name" value="HLH, helix-loop-helix DNA-binding domain"/>
    <property type="match status" value="1"/>
</dbReference>
<keyword evidence="3" id="KW-0238">DNA-binding</keyword>
<dbReference type="GO" id="GO:0000981">
    <property type="term" value="F:DNA-binding transcription factor activity, RNA polymerase II-specific"/>
    <property type="evidence" value="ECO:0007669"/>
    <property type="project" value="TreeGrafter"/>
</dbReference>
<dbReference type="InterPro" id="IPR011598">
    <property type="entry name" value="bHLH_dom"/>
</dbReference>
<organism evidence="8">
    <name type="scientific">Opuntia streptacantha</name>
    <name type="common">Prickly pear cactus</name>
    <name type="synonym">Opuntia cardona</name>
    <dbReference type="NCBI Taxonomy" id="393608"/>
    <lineage>
        <taxon>Eukaryota</taxon>
        <taxon>Viridiplantae</taxon>
        <taxon>Streptophyta</taxon>
        <taxon>Embryophyta</taxon>
        <taxon>Tracheophyta</taxon>
        <taxon>Spermatophyta</taxon>
        <taxon>Magnoliopsida</taxon>
        <taxon>eudicotyledons</taxon>
        <taxon>Gunneridae</taxon>
        <taxon>Pentapetalae</taxon>
        <taxon>Caryophyllales</taxon>
        <taxon>Cactineae</taxon>
        <taxon>Cactaceae</taxon>
        <taxon>Opuntioideae</taxon>
        <taxon>Opuntia</taxon>
    </lineage>
</organism>
<evidence type="ECO:0000259" key="7">
    <source>
        <dbReference type="PROSITE" id="PS50888"/>
    </source>
</evidence>
<dbReference type="InterPro" id="IPR054502">
    <property type="entry name" value="bHLH-TF_ACT-like_plant"/>
</dbReference>
<keyword evidence="4" id="KW-0804">Transcription</keyword>
<evidence type="ECO:0000256" key="6">
    <source>
        <dbReference type="SAM" id="MobiDB-lite"/>
    </source>
</evidence>
<dbReference type="EMBL" id="GISG01016928">
    <property type="protein sequence ID" value="MBA4617542.1"/>
    <property type="molecule type" value="Transcribed_RNA"/>
</dbReference>
<accession>A0A7C9CJR8</accession>
<dbReference type="Pfam" id="PF00010">
    <property type="entry name" value="HLH"/>
    <property type="match status" value="1"/>
</dbReference>
<keyword evidence="2" id="KW-0805">Transcription regulation</keyword>
<feature type="region of interest" description="Disordered" evidence="6">
    <location>
        <begin position="97"/>
        <end position="140"/>
    </location>
</feature>
<dbReference type="PANTHER" id="PTHR11969">
    <property type="entry name" value="MAX DIMERIZATION, MAD"/>
    <property type="match status" value="1"/>
</dbReference>
<comment type="subcellular location">
    <subcellularLocation>
        <location evidence="1">Nucleus</location>
    </subcellularLocation>
</comment>
<dbReference type="AlphaFoldDB" id="A0A7C9CJR8"/>
<evidence type="ECO:0000256" key="5">
    <source>
        <dbReference type="ARBA" id="ARBA00023242"/>
    </source>
</evidence>
<dbReference type="InterPro" id="IPR036638">
    <property type="entry name" value="HLH_DNA-bd_sf"/>
</dbReference>
<name>A0A7C9CJR8_OPUST</name>
<dbReference type="GO" id="GO:0005634">
    <property type="term" value="C:nucleus"/>
    <property type="evidence" value="ECO:0007669"/>
    <property type="project" value="UniProtKB-SubCell"/>
</dbReference>
<feature type="compositionally biased region" description="Basic residues" evidence="6">
    <location>
        <begin position="120"/>
        <end position="129"/>
    </location>
</feature>
<evidence type="ECO:0000256" key="1">
    <source>
        <dbReference type="ARBA" id="ARBA00004123"/>
    </source>
</evidence>
<dbReference type="Pfam" id="PF22754">
    <property type="entry name" value="bHLH-TF_ACT-like_plant"/>
    <property type="match status" value="1"/>
</dbReference>
<dbReference type="EMBL" id="GISG01016927">
    <property type="protein sequence ID" value="MBA4617541.1"/>
    <property type="molecule type" value="Transcribed_RNA"/>
</dbReference>
<dbReference type="SMART" id="SM00353">
    <property type="entry name" value="HLH"/>
    <property type="match status" value="1"/>
</dbReference>
<proteinExistence type="predicted"/>
<feature type="domain" description="BHLH" evidence="7">
    <location>
        <begin position="137"/>
        <end position="188"/>
    </location>
</feature>
<feature type="compositionally biased region" description="Basic and acidic residues" evidence="6">
    <location>
        <begin position="130"/>
        <end position="140"/>
    </location>
</feature>
<evidence type="ECO:0000256" key="2">
    <source>
        <dbReference type="ARBA" id="ARBA00023015"/>
    </source>
</evidence>
<dbReference type="GO" id="GO:0046983">
    <property type="term" value="F:protein dimerization activity"/>
    <property type="evidence" value="ECO:0007669"/>
    <property type="project" value="InterPro"/>
</dbReference>
<dbReference type="PROSITE" id="PS50888">
    <property type="entry name" value="BHLH"/>
    <property type="match status" value="1"/>
</dbReference>
<feature type="compositionally biased region" description="Basic residues" evidence="6">
    <location>
        <begin position="201"/>
        <end position="210"/>
    </location>
</feature>
<keyword evidence="5" id="KW-0539">Nucleus</keyword>
<feature type="region of interest" description="Disordered" evidence="6">
    <location>
        <begin position="201"/>
        <end position="232"/>
    </location>
</feature>
<dbReference type="GO" id="GO:0000978">
    <property type="term" value="F:RNA polymerase II cis-regulatory region sequence-specific DNA binding"/>
    <property type="evidence" value="ECO:0007669"/>
    <property type="project" value="TreeGrafter"/>
</dbReference>
<dbReference type="EMBL" id="GISG01016929">
    <property type="protein sequence ID" value="MBA4617543.1"/>
    <property type="molecule type" value="Transcribed_RNA"/>
</dbReference>
<sequence>MALEAVVFSQQDHPLTSYNSCRDQFSFYNFNGVGFGGFNSLNYDLIPNYCNPFENDYINNENNSRSWENQQYVKSSGYSSPDQGHCNCPVEQYLSAEAEAEGPPPPPPTTTDGSGSGGGGRRKRRRRSCKNKEEVEQQRMTHIAVERNRRKQMNEYLAVIRSLMPPSYVQRGDQASIVGGAINYVKELEQLLHTLEAHKRIKHHHHHHHCDNHQEQTEEQSQPPEGSGGGNGNIVSIKDLRGLLNFPSNIQHLNESTQQGISGCNSVSSGMNSGGECDDEVQVTMVESHANVKILAKKKPKQLLRLVAGFQGLRLSVLHLNVTTIHPSFLLYSFSLKVEEGCQVNTVDDITGAANHILAQIQEEASGLL</sequence>
<dbReference type="PANTHER" id="PTHR11969:SF54">
    <property type="entry name" value="MAD-LIKE PROTEIN 1"/>
    <property type="match status" value="1"/>
</dbReference>